<dbReference type="OrthoDB" id="442921at2759"/>
<reference evidence="3 4" key="1">
    <citation type="journal article" date="2017" name="Mol. Biol. Evol.">
        <title>The 4-celled Tetrabaena socialis nuclear genome reveals the essential components for genetic control of cell number at the origin of multicellularity in the volvocine lineage.</title>
        <authorList>
            <person name="Featherston J."/>
            <person name="Arakaki Y."/>
            <person name="Hanschen E.R."/>
            <person name="Ferris P.J."/>
            <person name="Michod R.E."/>
            <person name="Olson B.J.S.C."/>
            <person name="Nozaki H."/>
            <person name="Durand P.M."/>
        </authorList>
    </citation>
    <scope>NUCLEOTIDE SEQUENCE [LARGE SCALE GENOMIC DNA]</scope>
    <source>
        <strain evidence="3 4">NIES-571</strain>
    </source>
</reference>
<feature type="region of interest" description="Disordered" evidence="1">
    <location>
        <begin position="124"/>
        <end position="159"/>
    </location>
</feature>
<evidence type="ECO:0000256" key="1">
    <source>
        <dbReference type="SAM" id="MobiDB-lite"/>
    </source>
</evidence>
<gene>
    <name evidence="3" type="ORF">TSOC_004950</name>
</gene>
<evidence type="ECO:0000259" key="2">
    <source>
        <dbReference type="PROSITE" id="PS50053"/>
    </source>
</evidence>
<feature type="domain" description="Ubiquitin-like" evidence="2">
    <location>
        <begin position="166"/>
        <end position="241"/>
    </location>
</feature>
<evidence type="ECO:0000313" key="3">
    <source>
        <dbReference type="EMBL" id="PNH08483.1"/>
    </source>
</evidence>
<dbReference type="PANTHER" id="PTHR10562">
    <property type="entry name" value="SMALL UBIQUITIN-RELATED MODIFIER"/>
    <property type="match status" value="1"/>
</dbReference>
<dbReference type="Pfam" id="PF11976">
    <property type="entry name" value="Rad60-SLD"/>
    <property type="match status" value="1"/>
</dbReference>
<dbReference type="InterPro" id="IPR029071">
    <property type="entry name" value="Ubiquitin-like_domsf"/>
</dbReference>
<name>A0A2J8A7P0_9CHLO</name>
<dbReference type="Gene3D" id="3.10.20.90">
    <property type="entry name" value="Phosphatidylinositol 3-kinase Catalytic Subunit, Chain A, domain 1"/>
    <property type="match status" value="1"/>
</dbReference>
<dbReference type="InterPro" id="IPR022617">
    <property type="entry name" value="Rad60/SUMO-like_dom"/>
</dbReference>
<dbReference type="SUPFAM" id="SSF54236">
    <property type="entry name" value="Ubiquitin-like"/>
    <property type="match status" value="1"/>
</dbReference>
<dbReference type="AlphaFoldDB" id="A0A2J8A7P0"/>
<proteinExistence type="predicted"/>
<sequence>MVRVRVWPGSGGLELFRLQLQGLGGAAGQALHTSQLMELFSSTHPRSINGLSEPGVTTAALVAAGTLAAAVGAGAAGAGIGAAAAAPKIEAAAGGVGPGQTRRAAGVLACPTSAPLHGWRRVGEAEAEGGGGGKARRLTREGGRDGQPADAAGAVGAPNQPGARSLNIIVRELDGGEMSFKVWPSTKMGTVIDAYSVSKAVDPDQVRLVFGGGRIPDDCCPADMGLEDGDVIYAMREQIGN</sequence>
<dbReference type="InterPro" id="IPR000626">
    <property type="entry name" value="Ubiquitin-like_dom"/>
</dbReference>
<keyword evidence="4" id="KW-1185">Reference proteome</keyword>
<dbReference type="PROSITE" id="PS50053">
    <property type="entry name" value="UBIQUITIN_2"/>
    <property type="match status" value="1"/>
</dbReference>
<dbReference type="EMBL" id="PGGS01000127">
    <property type="protein sequence ID" value="PNH08483.1"/>
    <property type="molecule type" value="Genomic_DNA"/>
</dbReference>
<organism evidence="3 4">
    <name type="scientific">Tetrabaena socialis</name>
    <dbReference type="NCBI Taxonomy" id="47790"/>
    <lineage>
        <taxon>Eukaryota</taxon>
        <taxon>Viridiplantae</taxon>
        <taxon>Chlorophyta</taxon>
        <taxon>core chlorophytes</taxon>
        <taxon>Chlorophyceae</taxon>
        <taxon>CS clade</taxon>
        <taxon>Chlamydomonadales</taxon>
        <taxon>Tetrabaenaceae</taxon>
        <taxon>Tetrabaena</taxon>
    </lineage>
</organism>
<protein>
    <submittedName>
        <fullName evidence="3">Small ubiquitin-related modifier 1</fullName>
    </submittedName>
</protein>
<comment type="caution">
    <text evidence="3">The sequence shown here is derived from an EMBL/GenBank/DDBJ whole genome shotgun (WGS) entry which is preliminary data.</text>
</comment>
<dbReference type="SMART" id="SM00213">
    <property type="entry name" value="UBQ"/>
    <property type="match status" value="1"/>
</dbReference>
<accession>A0A2J8A7P0</accession>
<evidence type="ECO:0000313" key="4">
    <source>
        <dbReference type="Proteomes" id="UP000236333"/>
    </source>
</evidence>
<dbReference type="Proteomes" id="UP000236333">
    <property type="component" value="Unassembled WGS sequence"/>
</dbReference>